<dbReference type="HOGENOM" id="CLU_037162_19_3_2"/>
<dbReference type="InterPro" id="IPR020084">
    <property type="entry name" value="NUDIX_hydrolase_CS"/>
</dbReference>
<dbReference type="Gene3D" id="3.90.79.10">
    <property type="entry name" value="Nucleoside Triphosphate Pyrophosphohydrolase"/>
    <property type="match status" value="1"/>
</dbReference>
<dbReference type="PANTHER" id="PTHR43046">
    <property type="entry name" value="GDP-MANNOSE MANNOSYL HYDROLASE"/>
    <property type="match status" value="1"/>
</dbReference>
<proteinExistence type="predicted"/>
<evidence type="ECO:0000256" key="2">
    <source>
        <dbReference type="ARBA" id="ARBA00022801"/>
    </source>
</evidence>
<dbReference type="KEGG" id="mbg:BN140_0066"/>
<dbReference type="AlphaFoldDB" id="I7LL21"/>
<dbReference type="CDD" id="cd04699">
    <property type="entry name" value="NUDIX_MutT_Nudt1"/>
    <property type="match status" value="1"/>
</dbReference>
<keyword evidence="2 4" id="KW-0378">Hydrolase</keyword>
<evidence type="ECO:0000256" key="1">
    <source>
        <dbReference type="ARBA" id="ARBA00001946"/>
    </source>
</evidence>
<dbReference type="PATRIC" id="fig|1201294.9.peg.78"/>
<dbReference type="BioCyc" id="MBOU1201294:BN140_RS00335-MONOMER"/>
<dbReference type="Pfam" id="PF00293">
    <property type="entry name" value="NUDIX"/>
    <property type="match status" value="1"/>
</dbReference>
<gene>
    <name evidence="4" type="primary">nudI</name>
    <name evidence="4" type="ordered locus">BN140_0066</name>
</gene>
<keyword evidence="5" id="KW-1185">Reference proteome</keyword>
<dbReference type="SUPFAM" id="SSF55811">
    <property type="entry name" value="Nudix"/>
    <property type="match status" value="1"/>
</dbReference>
<dbReference type="PRINTS" id="PR00502">
    <property type="entry name" value="NUDIXFAMILY"/>
</dbReference>
<dbReference type="PROSITE" id="PS51462">
    <property type="entry name" value="NUDIX"/>
    <property type="match status" value="1"/>
</dbReference>
<dbReference type="Proteomes" id="UP000009007">
    <property type="component" value="Chromosome I"/>
</dbReference>
<evidence type="ECO:0000313" key="5">
    <source>
        <dbReference type="Proteomes" id="UP000009007"/>
    </source>
</evidence>
<protein>
    <submittedName>
        <fullName evidence="4">Nucleoside triphosphatase</fullName>
        <ecNumber evidence="4">3.6.1.-</ecNumber>
    </submittedName>
</protein>
<dbReference type="EMBL" id="HE964772">
    <property type="protein sequence ID" value="CCJ34989.1"/>
    <property type="molecule type" value="Genomic_DNA"/>
</dbReference>
<name>I7LL21_METBM</name>
<dbReference type="STRING" id="1201294.BN140_0066"/>
<reference evidence="5" key="1">
    <citation type="journal article" date="2012" name="J. Bacteriol.">
        <title>Complete genome sequence of the hydrogenotrophic, methanogenic archaeon Methanoculleus bourgensis strain MS2T, isolated from a sewage sludge digester.</title>
        <authorList>
            <person name="Maus I."/>
            <person name="Wibberg D."/>
            <person name="Stantscheff R."/>
            <person name="Eikmeyer F.G."/>
            <person name="Seffner A."/>
            <person name="Boelter J."/>
            <person name="Szczepanowski R."/>
            <person name="Blom J."/>
            <person name="Jaenicke S."/>
            <person name="Konig H."/>
            <person name="Puhler A."/>
            <person name="Schluter A."/>
        </authorList>
    </citation>
    <scope>NUCLEOTIDE SEQUENCE [LARGE SCALE GENOMIC DNA]</scope>
    <source>
        <strain evidence="5">ATCC 43281 / DSM 3045 / OCM 15 / MS2</strain>
    </source>
</reference>
<evidence type="ECO:0000259" key="3">
    <source>
        <dbReference type="PROSITE" id="PS51462"/>
    </source>
</evidence>
<sequence>MGSDGSLRFCRRRGFSIGRDLSRRMPEKPFYLAVSALIRDGVGRVLLLKRAAADPINPGKWDLPGGTLDPGEIFDRALRREAREETGMLVTLRHVAGAGELDLPTKRIAYLIMACDADRTEVSLSPEHEAYAWVAPGEAAAMDLAEQFRGLFGGGG</sequence>
<evidence type="ECO:0000313" key="4">
    <source>
        <dbReference type="EMBL" id="CCJ34989.1"/>
    </source>
</evidence>
<accession>I7LL21</accession>
<dbReference type="InterPro" id="IPR000086">
    <property type="entry name" value="NUDIX_hydrolase_dom"/>
</dbReference>
<dbReference type="InterPro" id="IPR015797">
    <property type="entry name" value="NUDIX_hydrolase-like_dom_sf"/>
</dbReference>
<dbReference type="GO" id="GO:0016787">
    <property type="term" value="F:hydrolase activity"/>
    <property type="evidence" value="ECO:0007669"/>
    <property type="project" value="UniProtKB-KW"/>
</dbReference>
<comment type="cofactor">
    <cofactor evidence="1">
        <name>Mg(2+)</name>
        <dbReference type="ChEBI" id="CHEBI:18420"/>
    </cofactor>
</comment>
<dbReference type="EC" id="3.6.1.-" evidence="4"/>
<dbReference type="PROSITE" id="PS00893">
    <property type="entry name" value="NUDIX_BOX"/>
    <property type="match status" value="1"/>
</dbReference>
<dbReference type="PANTHER" id="PTHR43046:SF14">
    <property type="entry name" value="MUTT_NUDIX FAMILY PROTEIN"/>
    <property type="match status" value="1"/>
</dbReference>
<feature type="domain" description="Nudix hydrolase" evidence="3">
    <location>
        <begin position="29"/>
        <end position="156"/>
    </location>
</feature>
<dbReference type="InterPro" id="IPR020476">
    <property type="entry name" value="Nudix_hydrolase"/>
</dbReference>
<organism evidence="4 5">
    <name type="scientific">Methanoculleus bourgensis (strain ATCC 43281 / DSM 3045 / OCM 15 / MS2)</name>
    <name type="common">Methanogenium bourgense</name>
    <dbReference type="NCBI Taxonomy" id="1201294"/>
    <lineage>
        <taxon>Archaea</taxon>
        <taxon>Methanobacteriati</taxon>
        <taxon>Methanobacteriota</taxon>
        <taxon>Stenosarchaea group</taxon>
        <taxon>Methanomicrobia</taxon>
        <taxon>Methanomicrobiales</taxon>
        <taxon>Methanomicrobiaceae</taxon>
        <taxon>Methanoculleus</taxon>
    </lineage>
</organism>